<evidence type="ECO:0000256" key="6">
    <source>
        <dbReference type="ARBA" id="ARBA00022764"/>
    </source>
</evidence>
<protein>
    <recommendedName>
        <fullName evidence="9">Periplasmic beta-glucosidase</fullName>
        <ecNumber evidence="4">3.2.1.21</ecNumber>
    </recommendedName>
</protein>
<dbReference type="GO" id="GO:0009251">
    <property type="term" value="P:glucan catabolic process"/>
    <property type="evidence" value="ECO:0007669"/>
    <property type="project" value="TreeGrafter"/>
</dbReference>
<dbReference type="FunFam" id="3.20.20.300:FF:000005">
    <property type="entry name" value="Periplasmic beta-glucosidase"/>
    <property type="match status" value="1"/>
</dbReference>
<dbReference type="NCBIfam" id="NF011678">
    <property type="entry name" value="PRK15098.1"/>
    <property type="match status" value="1"/>
</dbReference>
<dbReference type="InterPro" id="IPR001764">
    <property type="entry name" value="Glyco_hydro_3_N"/>
</dbReference>
<proteinExistence type="inferred from homology"/>
<dbReference type="SUPFAM" id="SSF51445">
    <property type="entry name" value="(Trans)glycosidases"/>
    <property type="match status" value="1"/>
</dbReference>
<evidence type="ECO:0000259" key="11">
    <source>
        <dbReference type="SMART" id="SM01217"/>
    </source>
</evidence>
<dbReference type="Gene3D" id="3.20.20.300">
    <property type="entry name" value="Glycoside hydrolase, family 3, N-terminal domain"/>
    <property type="match status" value="1"/>
</dbReference>
<dbReference type="InterPro" id="IPR036881">
    <property type="entry name" value="Glyco_hydro_3_C_sf"/>
</dbReference>
<dbReference type="InterPro" id="IPR013783">
    <property type="entry name" value="Ig-like_fold"/>
</dbReference>
<accession>A0A941F2L1</accession>
<reference evidence="12" key="1">
    <citation type="journal article" date="2018" name="Int. J. Syst. Evol. Microbiol.">
        <title>Carboxylicivirga sediminis sp. nov., isolated from coastal sediment.</title>
        <authorList>
            <person name="Wang F.Q."/>
            <person name="Ren L.H."/>
            <person name="Zou R.J."/>
            <person name="Sun Y.Z."/>
            <person name="Liu X.J."/>
            <person name="Jiang F."/>
            <person name="Liu L.J."/>
        </authorList>
    </citation>
    <scope>NUCLEOTIDE SEQUENCE</scope>
    <source>
        <strain evidence="12">JR1</strain>
    </source>
</reference>
<dbReference type="Pfam" id="PF01915">
    <property type="entry name" value="Glyco_hydro_3_C"/>
    <property type="match status" value="1"/>
</dbReference>
<dbReference type="InterPro" id="IPR002772">
    <property type="entry name" value="Glyco_hydro_3_C"/>
</dbReference>
<dbReference type="Pfam" id="PF00933">
    <property type="entry name" value="Glyco_hydro_3"/>
    <property type="match status" value="1"/>
</dbReference>
<evidence type="ECO:0000313" key="12">
    <source>
        <dbReference type="EMBL" id="MBR8535608.1"/>
    </source>
</evidence>
<dbReference type="FunFam" id="2.60.40.10:FF:000495">
    <property type="entry name" value="Periplasmic beta-glucosidase"/>
    <property type="match status" value="1"/>
</dbReference>
<dbReference type="InterPro" id="IPR017853">
    <property type="entry name" value="GH"/>
</dbReference>
<dbReference type="Gene3D" id="3.40.50.1700">
    <property type="entry name" value="Glycoside hydrolase family 3 C-terminal domain"/>
    <property type="match status" value="1"/>
</dbReference>
<dbReference type="GO" id="GO:0042597">
    <property type="term" value="C:periplasmic space"/>
    <property type="evidence" value="ECO:0007669"/>
    <property type="project" value="UniProtKB-SubCell"/>
</dbReference>
<dbReference type="InterPro" id="IPR036962">
    <property type="entry name" value="Glyco_hydro_3_N_sf"/>
</dbReference>
<feature type="domain" description="Fibronectin type III-like" evidence="11">
    <location>
        <begin position="696"/>
        <end position="765"/>
    </location>
</feature>
<reference evidence="12" key="2">
    <citation type="submission" date="2021-04" db="EMBL/GenBank/DDBJ databases">
        <authorList>
            <person name="Zhang T."/>
            <person name="Zhang Y."/>
            <person name="Lu D."/>
            <person name="Zuo D."/>
            <person name="Du Z."/>
        </authorList>
    </citation>
    <scope>NUCLEOTIDE SEQUENCE</scope>
    <source>
        <strain evidence="12">JR1</strain>
    </source>
</reference>
<dbReference type="PANTHER" id="PTHR30620">
    <property type="entry name" value="PERIPLASMIC BETA-GLUCOSIDASE-RELATED"/>
    <property type="match status" value="1"/>
</dbReference>
<evidence type="ECO:0000256" key="7">
    <source>
        <dbReference type="ARBA" id="ARBA00022801"/>
    </source>
</evidence>
<dbReference type="Proteomes" id="UP000679220">
    <property type="component" value="Unassembled WGS sequence"/>
</dbReference>
<keyword evidence="8 12" id="KW-0326">Glycosidase</keyword>
<gene>
    <name evidence="12" type="primary">bglX</name>
    <name evidence="12" type="ORF">KDU71_08565</name>
</gene>
<dbReference type="GO" id="GO:0008422">
    <property type="term" value="F:beta-glucosidase activity"/>
    <property type="evidence" value="ECO:0007669"/>
    <property type="project" value="UniProtKB-EC"/>
</dbReference>
<comment type="subcellular location">
    <subcellularLocation>
        <location evidence="2">Periplasm</location>
    </subcellularLocation>
</comment>
<dbReference type="FunFam" id="3.40.50.1700:FF:000004">
    <property type="entry name" value="Periplasmic beta-glucosidase"/>
    <property type="match status" value="1"/>
</dbReference>
<evidence type="ECO:0000256" key="10">
    <source>
        <dbReference type="SAM" id="SignalP"/>
    </source>
</evidence>
<dbReference type="SMART" id="SM01217">
    <property type="entry name" value="Fn3_like"/>
    <property type="match status" value="1"/>
</dbReference>
<evidence type="ECO:0000313" key="13">
    <source>
        <dbReference type="Proteomes" id="UP000679220"/>
    </source>
</evidence>
<dbReference type="EMBL" id="JAGTAR010000010">
    <property type="protein sequence ID" value="MBR8535608.1"/>
    <property type="molecule type" value="Genomic_DNA"/>
</dbReference>
<dbReference type="Pfam" id="PF14310">
    <property type="entry name" value="Fn3-like"/>
    <property type="match status" value="1"/>
</dbReference>
<dbReference type="AlphaFoldDB" id="A0A941F2L1"/>
<evidence type="ECO:0000256" key="2">
    <source>
        <dbReference type="ARBA" id="ARBA00004418"/>
    </source>
</evidence>
<evidence type="ECO:0000256" key="4">
    <source>
        <dbReference type="ARBA" id="ARBA00012744"/>
    </source>
</evidence>
<sequence>MGKVNKNIMKLGAIAMFVGTLAACSDTGGTKVAGWKSFSGDPVIEAKVDSVLSLMTLEEKIGQMNQYSANFAPTGEVADNQSGEYLKRGMIGSTFNAFGAANVRMLQEQNLKYSRLKIPMLFAADVIHGLETTFPIPLAEACSWDLNLMERTARAAADEATASGVAWNFAPMIDMSTDPRWGRVMEGAGEDVYLASLVARARVKGFQGISDYSDLNKNNTLIATAKHFVGYGAAQAGRDYHTVDISERSLNETYFPPFQAAIDEGVGSFMTAFNDLNGIPCTGNKHLYTDILRNAWGFNGLVVTDYTAILELIAHGYAEDLKHGAQLSLDAGIDMDMISEAFVTHLQELVEEGSISENQVDVAVARILEMKFLLGLFDDPFRYCDVEREKEVVMNDEYIQLAHEAAQGSIVLLKNENNVLPLKKEDKKRVALIGPFVNERKSLNGEWAIKGDRSKSVTLKEGLDAKYADSNVKFSYAKGTDLPLIDRQTEKVSTGNVPDRSGFAKAVNVARNSDVIVVAMGENYHWSGEAASRTDITLPGNQRDLLKELKKTGKPIVLVVFNGRPLDLSWEAENVDAIVEAWYPGLMAGHAVADVLSGDYNPSAKLVMTFPRNVGQVPIHYNVKNTGRPFNDDTPADYRSNYIDVANSPLYPFGHGLSYTTFDYSNLKLDNKAFSKGGAIKATIDITNTGNYDGEEIVQLYIQDITASVTRPVKELKGFEKIALKKGESTTVEFTIDEKAIEFLGVDMQPIAEVGDFNLWIATSSDDESNHTRFTYN</sequence>
<dbReference type="PRINTS" id="PR00133">
    <property type="entry name" value="GLHYDRLASE3"/>
</dbReference>
<dbReference type="InterPro" id="IPR051915">
    <property type="entry name" value="Cellulose_Degrad_GH3"/>
</dbReference>
<evidence type="ECO:0000256" key="8">
    <source>
        <dbReference type="ARBA" id="ARBA00023295"/>
    </source>
</evidence>
<feature type="chain" id="PRO_5037175319" description="Periplasmic beta-glucosidase" evidence="10">
    <location>
        <begin position="23"/>
        <end position="777"/>
    </location>
</feature>
<dbReference type="Gene3D" id="2.60.40.10">
    <property type="entry name" value="Immunoglobulins"/>
    <property type="match status" value="1"/>
</dbReference>
<dbReference type="PANTHER" id="PTHR30620:SF16">
    <property type="entry name" value="LYSOSOMAL BETA GLUCOSIDASE"/>
    <property type="match status" value="1"/>
</dbReference>
<dbReference type="PROSITE" id="PS51257">
    <property type="entry name" value="PROKAR_LIPOPROTEIN"/>
    <property type="match status" value="1"/>
</dbReference>
<evidence type="ECO:0000256" key="5">
    <source>
        <dbReference type="ARBA" id="ARBA00022729"/>
    </source>
</evidence>
<evidence type="ECO:0000256" key="1">
    <source>
        <dbReference type="ARBA" id="ARBA00000448"/>
    </source>
</evidence>
<dbReference type="EC" id="3.2.1.21" evidence="4"/>
<keyword evidence="7 12" id="KW-0378">Hydrolase</keyword>
<evidence type="ECO:0000256" key="9">
    <source>
        <dbReference type="ARBA" id="ARBA00067498"/>
    </source>
</evidence>
<comment type="similarity">
    <text evidence="3">Belongs to the glycosyl hydrolase 3 family.</text>
</comment>
<feature type="signal peptide" evidence="10">
    <location>
        <begin position="1"/>
        <end position="22"/>
    </location>
</feature>
<keyword evidence="5 10" id="KW-0732">Signal</keyword>
<evidence type="ECO:0000256" key="3">
    <source>
        <dbReference type="ARBA" id="ARBA00005336"/>
    </source>
</evidence>
<name>A0A941F2L1_9BACT</name>
<comment type="caution">
    <text evidence="12">The sequence shown here is derived from an EMBL/GenBank/DDBJ whole genome shotgun (WGS) entry which is preliminary data.</text>
</comment>
<dbReference type="InterPro" id="IPR026891">
    <property type="entry name" value="Fn3-like"/>
</dbReference>
<dbReference type="SUPFAM" id="SSF52279">
    <property type="entry name" value="Beta-D-glucan exohydrolase, C-terminal domain"/>
    <property type="match status" value="1"/>
</dbReference>
<keyword evidence="6" id="KW-0574">Periplasm</keyword>
<comment type="catalytic activity">
    <reaction evidence="1">
        <text>Hydrolysis of terminal, non-reducing beta-D-glucosyl residues with release of beta-D-glucose.</text>
        <dbReference type="EC" id="3.2.1.21"/>
    </reaction>
</comment>
<keyword evidence="13" id="KW-1185">Reference proteome</keyword>
<dbReference type="RefSeq" id="WP_212189637.1">
    <property type="nucleotide sequence ID" value="NZ_JAGTAR010000010.1"/>
</dbReference>
<organism evidence="12 13">
    <name type="scientific">Carboxylicivirga sediminis</name>
    <dbReference type="NCBI Taxonomy" id="2006564"/>
    <lineage>
        <taxon>Bacteria</taxon>
        <taxon>Pseudomonadati</taxon>
        <taxon>Bacteroidota</taxon>
        <taxon>Bacteroidia</taxon>
        <taxon>Marinilabiliales</taxon>
        <taxon>Marinilabiliaceae</taxon>
        <taxon>Carboxylicivirga</taxon>
    </lineage>
</organism>